<name>U7QX02_PHOTE</name>
<dbReference type="Proteomes" id="UP000017133">
    <property type="component" value="Unassembled WGS sequence"/>
</dbReference>
<dbReference type="PATRIC" id="fig|1389415.4.peg.3916"/>
<dbReference type="EMBL" id="AXDT01000193">
    <property type="protein sequence ID" value="ERT11510.1"/>
    <property type="molecule type" value="Genomic_DNA"/>
</dbReference>
<feature type="domain" description="Pvc16 N-terminal" evidence="1">
    <location>
        <begin position="13"/>
        <end position="184"/>
    </location>
</feature>
<proteinExistence type="predicted"/>
<dbReference type="InterPro" id="IPR025351">
    <property type="entry name" value="Pvc16_N"/>
</dbReference>
<keyword evidence="3" id="KW-1185">Reference proteome</keyword>
<reference evidence="2 3" key="1">
    <citation type="submission" date="2013-10" db="EMBL/GenBank/DDBJ databases">
        <title>Whole Genome Shotgun Sequence of Photorhabdus temperata J3.</title>
        <authorList>
            <person name="Park G.-S."/>
            <person name="Hong S.-J."/>
            <person name="Shin J.-H."/>
        </authorList>
    </citation>
    <scope>NUCLEOTIDE SEQUENCE [LARGE SCALE GENOMIC DNA]</scope>
    <source>
        <strain evidence="2 3">J3</strain>
    </source>
</reference>
<dbReference type="RefSeq" id="WP_023045803.1">
    <property type="nucleotide sequence ID" value="NZ_AXDT01000193.1"/>
</dbReference>
<sequence>MTNIINPDNAIIAVNNALNEILSQRLIISGQKIDIRFDLPEVNSIPSAPTVSIFLYDIHEDLQLRSTESRLYNPATSTLLPGWVNINYNYLITYWHSSNPGGGDNPDSKPDNQAAHVMTAILNALINNRQLPDISGAYTRVIPPQENLNSLGNFWQALGNRPRLSLLYSITAPVKLQNIEDAIKPISDIFTFVDQKSNLDNSQINQALANKLYADLGGTKEVRLALAKVNLTTKFTAENNEDKENKSVILEVSGMTSLAYLCKIENTLLTWMNSKKPVIEVNGTGIIISKVDLNLDSINKALKNKLCIDLGDTKEVHLALTKVNLATQFTTENNEDQENKNVILEVSGITTSIYLPKIKSVLSGWKSNQSAVVKVNGIGIIVYEENSNKLMGI</sequence>
<organism evidence="2 3">
    <name type="scientific">Photorhabdus temperata J3</name>
    <dbReference type="NCBI Taxonomy" id="1389415"/>
    <lineage>
        <taxon>Bacteria</taxon>
        <taxon>Pseudomonadati</taxon>
        <taxon>Pseudomonadota</taxon>
        <taxon>Gammaproteobacteria</taxon>
        <taxon>Enterobacterales</taxon>
        <taxon>Morganellaceae</taxon>
        <taxon>Photorhabdus</taxon>
    </lineage>
</organism>
<evidence type="ECO:0000313" key="3">
    <source>
        <dbReference type="Proteomes" id="UP000017133"/>
    </source>
</evidence>
<dbReference type="Pfam" id="PF14065">
    <property type="entry name" value="Pvc16_N"/>
    <property type="match status" value="1"/>
</dbReference>
<accession>U7QX02</accession>
<gene>
    <name evidence="2" type="ORF">O185_19555</name>
</gene>
<comment type="caution">
    <text evidence="2">The sequence shown here is derived from an EMBL/GenBank/DDBJ whole genome shotgun (WGS) entry which is preliminary data.</text>
</comment>
<evidence type="ECO:0000313" key="2">
    <source>
        <dbReference type="EMBL" id="ERT11510.1"/>
    </source>
</evidence>
<dbReference type="AlphaFoldDB" id="U7QX02"/>
<protein>
    <recommendedName>
        <fullName evidence="1">Pvc16 N-terminal domain-containing protein</fullName>
    </recommendedName>
</protein>
<evidence type="ECO:0000259" key="1">
    <source>
        <dbReference type="Pfam" id="PF14065"/>
    </source>
</evidence>